<dbReference type="GO" id="GO:0016020">
    <property type="term" value="C:membrane"/>
    <property type="evidence" value="ECO:0007669"/>
    <property type="project" value="InterPro"/>
</dbReference>
<dbReference type="SMART" id="SM00304">
    <property type="entry name" value="HAMP"/>
    <property type="match status" value="2"/>
</dbReference>
<evidence type="ECO:0000259" key="8">
    <source>
        <dbReference type="PROSITE" id="PS50885"/>
    </source>
</evidence>
<evidence type="ECO:0000313" key="10">
    <source>
        <dbReference type="Proteomes" id="UP000509667"/>
    </source>
</evidence>
<keyword evidence="10" id="KW-1185">Reference proteome</keyword>
<dbReference type="CDD" id="cd06225">
    <property type="entry name" value="HAMP"/>
    <property type="match status" value="1"/>
</dbReference>
<feature type="compositionally biased region" description="Basic and acidic residues" evidence="6">
    <location>
        <begin position="506"/>
        <end position="521"/>
    </location>
</feature>
<dbReference type="GO" id="GO:0006935">
    <property type="term" value="P:chemotaxis"/>
    <property type="evidence" value="ECO:0007669"/>
    <property type="project" value="InterPro"/>
</dbReference>
<reference evidence="9 10" key="1">
    <citation type="submission" date="2020-07" db="EMBL/GenBank/DDBJ databases">
        <title>Halosimplex pelagicum sp. nov. and Halosimplex rubrum sp. nov., isolated from salted brown alga Laminaria, and emended description of the genus Halosimplex.</title>
        <authorList>
            <person name="Cui H."/>
        </authorList>
    </citation>
    <scope>NUCLEOTIDE SEQUENCE [LARGE SCALE GENOMIC DNA]</scope>
    <source>
        <strain evidence="9 10">R27</strain>
    </source>
</reference>
<keyword evidence="5" id="KW-0175">Coiled coil</keyword>
<keyword evidence="1" id="KW-0732">Signal</keyword>
<organism evidence="9 10">
    <name type="scientific">Halosimplex rubrum</name>
    <dbReference type="NCBI Taxonomy" id="869889"/>
    <lineage>
        <taxon>Archaea</taxon>
        <taxon>Methanobacteriati</taxon>
        <taxon>Methanobacteriota</taxon>
        <taxon>Stenosarchaea group</taxon>
        <taxon>Halobacteria</taxon>
        <taxon>Halobacteriales</taxon>
        <taxon>Haloarculaceae</taxon>
        <taxon>Halosimplex</taxon>
    </lineage>
</organism>
<evidence type="ECO:0000256" key="2">
    <source>
        <dbReference type="ARBA" id="ARBA00023224"/>
    </source>
</evidence>
<gene>
    <name evidence="9" type="ORF">HZS55_03995</name>
</gene>
<dbReference type="EMBL" id="CP058910">
    <property type="protein sequence ID" value="QLH79912.1"/>
    <property type="molecule type" value="Genomic_DNA"/>
</dbReference>
<dbReference type="CDD" id="cd11386">
    <property type="entry name" value="MCP_signal"/>
    <property type="match status" value="1"/>
</dbReference>
<dbReference type="InterPro" id="IPR028081">
    <property type="entry name" value="Leu-bd"/>
</dbReference>
<dbReference type="KEGG" id="hrr:HZS55_03995"/>
<dbReference type="GO" id="GO:0004888">
    <property type="term" value="F:transmembrane signaling receptor activity"/>
    <property type="evidence" value="ECO:0007669"/>
    <property type="project" value="InterPro"/>
</dbReference>
<dbReference type="InterPro" id="IPR004089">
    <property type="entry name" value="MCPsignal_dom"/>
</dbReference>
<dbReference type="PROSITE" id="PS50111">
    <property type="entry name" value="CHEMOTAXIS_TRANSDUC_2"/>
    <property type="match status" value="1"/>
</dbReference>
<dbReference type="NCBIfam" id="TIGR03669">
    <property type="entry name" value="urea_ABC_arch"/>
    <property type="match status" value="1"/>
</dbReference>
<evidence type="ECO:0000313" key="9">
    <source>
        <dbReference type="EMBL" id="QLH79912.1"/>
    </source>
</evidence>
<dbReference type="Gene3D" id="3.40.50.2300">
    <property type="match status" value="2"/>
</dbReference>
<keyword evidence="2 4" id="KW-0807">Transducer</keyword>
<evidence type="ECO:0000256" key="6">
    <source>
        <dbReference type="SAM" id="MobiDB-lite"/>
    </source>
</evidence>
<feature type="coiled-coil region" evidence="5">
    <location>
        <begin position="736"/>
        <end position="773"/>
    </location>
</feature>
<dbReference type="PANTHER" id="PTHR32089:SF112">
    <property type="entry name" value="LYSOZYME-LIKE PROTEIN-RELATED"/>
    <property type="match status" value="1"/>
</dbReference>
<dbReference type="AlphaFoldDB" id="A0A7D5TPP8"/>
<evidence type="ECO:0000256" key="5">
    <source>
        <dbReference type="SAM" id="Coils"/>
    </source>
</evidence>
<dbReference type="PROSITE" id="PS50885">
    <property type="entry name" value="HAMP"/>
    <property type="match status" value="1"/>
</dbReference>
<dbReference type="InterPro" id="IPR004090">
    <property type="entry name" value="Chemotax_Me-accpt_rcpt"/>
</dbReference>
<dbReference type="Pfam" id="PF00015">
    <property type="entry name" value="MCPsignal"/>
    <property type="match status" value="1"/>
</dbReference>
<evidence type="ECO:0000256" key="4">
    <source>
        <dbReference type="PROSITE-ProRule" id="PRU00284"/>
    </source>
</evidence>
<feature type="region of interest" description="Disordered" evidence="6">
    <location>
        <begin position="543"/>
        <end position="563"/>
    </location>
</feature>
<dbReference type="InterPro" id="IPR019968">
    <property type="entry name" value="Urea_ABC_transptr_substrate-bd"/>
</dbReference>
<dbReference type="SUPFAM" id="SSF53822">
    <property type="entry name" value="Periplasmic binding protein-like I"/>
    <property type="match status" value="1"/>
</dbReference>
<proteinExistence type="inferred from homology"/>
<comment type="similarity">
    <text evidence="3">Belongs to the methyl-accepting chemotaxis (MCP) protein family.</text>
</comment>
<dbReference type="InterPro" id="IPR003660">
    <property type="entry name" value="HAMP_dom"/>
</dbReference>
<feature type="region of interest" description="Disordered" evidence="6">
    <location>
        <begin position="481"/>
        <end position="525"/>
    </location>
</feature>
<dbReference type="Gene3D" id="1.10.287.950">
    <property type="entry name" value="Methyl-accepting chemotaxis protein"/>
    <property type="match status" value="1"/>
</dbReference>
<feature type="domain" description="HAMP" evidence="8">
    <location>
        <begin position="416"/>
        <end position="469"/>
    </location>
</feature>
<evidence type="ECO:0000256" key="3">
    <source>
        <dbReference type="ARBA" id="ARBA00029447"/>
    </source>
</evidence>
<dbReference type="Proteomes" id="UP000509667">
    <property type="component" value="Chromosome"/>
</dbReference>
<accession>A0A7D5TPP8</accession>
<dbReference type="PANTHER" id="PTHR32089">
    <property type="entry name" value="METHYL-ACCEPTING CHEMOTAXIS PROTEIN MCPB"/>
    <property type="match status" value="1"/>
</dbReference>
<dbReference type="GO" id="GO:0007165">
    <property type="term" value="P:signal transduction"/>
    <property type="evidence" value="ECO:0007669"/>
    <property type="project" value="UniProtKB-KW"/>
</dbReference>
<protein>
    <submittedName>
        <fullName evidence="9">Urea ABC transporter substrate-binding protein</fullName>
    </submittedName>
</protein>
<dbReference type="Pfam" id="PF13458">
    <property type="entry name" value="Peripla_BP_6"/>
    <property type="match status" value="1"/>
</dbReference>
<name>A0A7D5TPP8_9EURY</name>
<feature type="domain" description="Methyl-accepting transducer" evidence="7">
    <location>
        <begin position="488"/>
        <end position="729"/>
    </location>
</feature>
<dbReference type="SMART" id="SM00283">
    <property type="entry name" value="MA"/>
    <property type="match status" value="1"/>
</dbReference>
<evidence type="ECO:0000256" key="1">
    <source>
        <dbReference type="ARBA" id="ARBA00022729"/>
    </source>
</evidence>
<dbReference type="SUPFAM" id="SSF58104">
    <property type="entry name" value="Methyl-accepting chemotaxis protein (MCP) signaling domain"/>
    <property type="match status" value="1"/>
</dbReference>
<dbReference type="InterPro" id="IPR028082">
    <property type="entry name" value="Peripla_BP_I"/>
</dbReference>
<sequence>MISRADESDEPITIAILENRSGKFAELGTSKWQASLLAIEELNESGGILGREIEVVDPDPASDVDRYRQLVTDILSTEDPDAVWAGYASSEREVVRPLMDAHRQLYFYTTQYEGGVCDRYTFPMGATAHQQLGTVLPYLVSEYGPEIFTVAADYNFGHLSSDWVDILAAEHGAEVIGKAFAPLSQTSFGPIVDRIEKADPDVIMSMLVGDNHAEFFREKADRGLAMPVGTSTAMAQAFEHERYEPPAFADVHVGVNYMEEISTPENEAFVERFYEKFPNAEYINQEAQNSYVSIHLYAKAVEAAGTTDQAAVIDQLRSGLTFDAPEGTVTLDGATHHISHNMRIARADENHDIEFFGAERTEETFLSETVGCDLREVAETTQYRPALFHQEGTFDSMHDSLQDRVQEAHESQELRERVEARAEEYGEIMSDCADGDLTVRLPTDAENDAMGEIATAFNAMLDEIEETMRRIQDFSHDVATASQQATSGAREVKRASEEVGESIEEVTSRADQQRERLDRVSGEMNDLSATVEEVASTARTVAQLSEDTAEVGQDGESTAEQAREEMERIQAEMSAVVESVERLDEQVAQIDEIVDLISEIAEQTNILALNANIEAARAGGSGGTDAGDGFAVVADEVKQLAEQTRDSASEVSGLIEDVQEHTSTTVERIRTTEREIEGSTESVENAADAFVDVVDNVEETDEGVQEITRAVDDQANSAEEVLSMVNEVVELGEHTADAAENASAAAEEQAASMSQVSSNVESLATQAKQLRTRLDAFDVDRE</sequence>
<dbReference type="PRINTS" id="PR00260">
    <property type="entry name" value="CHEMTRNSDUCR"/>
</dbReference>
<dbReference type="OrthoDB" id="8523at2157"/>
<evidence type="ECO:0000259" key="7">
    <source>
        <dbReference type="PROSITE" id="PS50111"/>
    </source>
</evidence>
<dbReference type="Gene3D" id="6.10.340.10">
    <property type="match status" value="1"/>
</dbReference>